<evidence type="ECO:0000313" key="2">
    <source>
        <dbReference type="EMBL" id="XDT72317.1"/>
    </source>
</evidence>
<proteinExistence type="predicted"/>
<gene>
    <name evidence="2" type="ORF">AAIA72_16205</name>
</gene>
<feature type="chain" id="PRO_5044304859" evidence="1">
    <location>
        <begin position="19"/>
        <end position="414"/>
    </location>
</feature>
<accession>A0AB39UWL6</accession>
<feature type="signal peptide" evidence="1">
    <location>
        <begin position="1"/>
        <end position="18"/>
    </location>
</feature>
<reference evidence="2" key="1">
    <citation type="submission" date="2024-05" db="EMBL/GenBank/DDBJ databases">
        <title>Genome sequencing of novel strain.</title>
        <authorList>
            <person name="Ganbat D."/>
            <person name="Ganbat S."/>
            <person name="Lee S.-J."/>
        </authorList>
    </citation>
    <scope>NUCLEOTIDE SEQUENCE</scope>
    <source>
        <strain evidence="2">SMD15-11</strain>
    </source>
</reference>
<organism evidence="2">
    <name type="scientific">Thermohahella caldifontis</name>
    <dbReference type="NCBI Taxonomy" id="3142973"/>
    <lineage>
        <taxon>Bacteria</taxon>
        <taxon>Pseudomonadati</taxon>
        <taxon>Pseudomonadota</taxon>
        <taxon>Gammaproteobacteria</taxon>
        <taxon>Oceanospirillales</taxon>
        <taxon>Hahellaceae</taxon>
        <taxon>Thermohahella</taxon>
    </lineage>
</organism>
<dbReference type="AlphaFoldDB" id="A0AB39UWL6"/>
<protein>
    <submittedName>
        <fullName evidence="2">Uncharacterized protein</fullName>
    </submittedName>
</protein>
<dbReference type="RefSeq" id="WP_369601328.1">
    <property type="nucleotide sequence ID" value="NZ_CP154858.1"/>
</dbReference>
<dbReference type="KEGG" id="tcd:AAIA72_16205"/>
<dbReference type="EMBL" id="CP154858">
    <property type="protein sequence ID" value="XDT72317.1"/>
    <property type="molecule type" value="Genomic_DNA"/>
</dbReference>
<evidence type="ECO:0000256" key="1">
    <source>
        <dbReference type="SAM" id="SignalP"/>
    </source>
</evidence>
<name>A0AB39UWL6_9GAMM</name>
<keyword evidence="1" id="KW-0732">Signal</keyword>
<sequence length="414" mass="46131">MTGVLSIWIMLWSGLATASPCRPDTSRALLTGETVEAARQCLLEAVPRAKGQDWVASARAWLRALDHLAYVFRPVEKEPVAIRSVRERGWLADAGRAAEALVAAPDRAPDPALKALAEQIFEALPLRGTDPRLAQYRVTVAEPGARLTLELAGQELDGAGLVAEAGRSIPVRAMGNGFGADLPFGLMLKPVDHPGWQVVRLQMPVRGKVQTWHLILPRIPERAARYVLTWKEEDHRIQRRTLTFEPDMLASSVLEVREREDRFCPEAGWQLLPDTLKVDVLHVQYGEVLAQGVRDGCAYVRLKARPYGAAFGSKYIKRGEIQVRLTVDAQSGERVVRPGGQRQGDLLWGQPVRLQVPARAREVTLALEWLDGEREVIRPDSSITRARWGEITPAGEGGWEFSSRGLDRYLRRVY</sequence>